<dbReference type="eggNOG" id="arCOG03924">
    <property type="taxonomic scope" value="Archaea"/>
</dbReference>
<dbReference type="Gene3D" id="1.10.10.10">
    <property type="entry name" value="Winged helix-like DNA-binding domain superfamily/Winged helix DNA-binding domain"/>
    <property type="match status" value="1"/>
</dbReference>
<protein>
    <submittedName>
        <fullName evidence="2">Uncharacterized protein</fullName>
    </submittedName>
</protein>
<feature type="transmembrane region" description="Helical" evidence="1">
    <location>
        <begin position="139"/>
        <end position="160"/>
    </location>
</feature>
<gene>
    <name evidence="2" type="ordered locus">Hbor_07730</name>
</gene>
<evidence type="ECO:0000313" key="3">
    <source>
        <dbReference type="Proteomes" id="UP000006663"/>
    </source>
</evidence>
<accession>E4NNL6</accession>
<reference evidence="2 3" key="1">
    <citation type="journal article" date="2009" name="Stand. Genomic Sci.">
        <title>Complete genome sequence of Halogeometricum borinquense type strain (PR3).</title>
        <authorList>
            <person name="Malfatti S."/>
            <person name="Tindall B.J."/>
            <person name="Schneider S."/>
            <person name="Fahnrich R."/>
            <person name="Lapidus A."/>
            <person name="Labuttii K."/>
            <person name="Copeland A."/>
            <person name="Glavina Del Rio T."/>
            <person name="Nolan M."/>
            <person name="Chen F."/>
            <person name="Lucas S."/>
            <person name="Tice H."/>
            <person name="Cheng J.F."/>
            <person name="Bruce D."/>
            <person name="Goodwin L."/>
            <person name="Pitluck S."/>
            <person name="Anderson I."/>
            <person name="Pati A."/>
            <person name="Ivanova N."/>
            <person name="Mavromatis K."/>
            <person name="Chen A."/>
            <person name="Palaniappan K."/>
            <person name="D'haeseleer P."/>
            <person name="Goker M."/>
            <person name="Bristow J."/>
            <person name="Eisen J.A."/>
            <person name="Markowitz V."/>
            <person name="Hugenholtz P."/>
            <person name="Kyrpides N.C."/>
            <person name="Klenk H.P."/>
            <person name="Chain P."/>
        </authorList>
    </citation>
    <scope>NUCLEOTIDE SEQUENCE [LARGE SCALE GENOMIC DNA]</scope>
    <source>
        <strain evidence="3">ATCC 700274 / DSM 11551 / JCM 10706 / KCTC 4070 / PR3</strain>
    </source>
</reference>
<evidence type="ECO:0000313" key="2">
    <source>
        <dbReference type="EMBL" id="ADQ66370.1"/>
    </source>
</evidence>
<dbReference type="AlphaFoldDB" id="E4NNL6"/>
<feature type="transmembrane region" description="Helical" evidence="1">
    <location>
        <begin position="110"/>
        <end position="133"/>
    </location>
</feature>
<feature type="transmembrane region" description="Helical" evidence="1">
    <location>
        <begin position="59"/>
        <end position="77"/>
    </location>
</feature>
<sequence>MGSDEDQTSVDPRYEHLMDRLDSIQKYNVIQISAFLTALAVVSNSNIKSVSVSNAVNSYATIIGGLLWIFSVTLVLVSQTHKKPKGADSGWSDYNAREISSFSRLTDASLFFSTLTTLLLFIGLASGVITGYYGGGKSYLISSIILILVLTLVYQSIPYISTILPDFKYLATEGKRHTAHYFLRLYRLSPLRSHTKIPWMEVIDYRIIEAVQQEDQAQRVDQISKKVGKSIELTEKRCELLLNKGLLDRDMYKQYEVSDLGRRFMDGLASEKELRN</sequence>
<keyword evidence="1" id="KW-1133">Transmembrane helix</keyword>
<dbReference type="EMBL" id="CP001690">
    <property type="protein sequence ID" value="ADQ66370.1"/>
    <property type="molecule type" value="Genomic_DNA"/>
</dbReference>
<dbReference type="Proteomes" id="UP000006663">
    <property type="component" value="Chromosome"/>
</dbReference>
<proteinExistence type="predicted"/>
<dbReference type="GeneID" id="40927968"/>
<evidence type="ECO:0000256" key="1">
    <source>
        <dbReference type="SAM" id="Phobius"/>
    </source>
</evidence>
<keyword evidence="1" id="KW-0812">Transmembrane</keyword>
<dbReference type="KEGG" id="hbo:Hbor_07730"/>
<organism evidence="2 3">
    <name type="scientific">Halogeometricum borinquense (strain ATCC 700274 / DSM 11551 / JCM 10706 / KCTC 4070 / PR3)</name>
    <dbReference type="NCBI Taxonomy" id="469382"/>
    <lineage>
        <taxon>Archaea</taxon>
        <taxon>Methanobacteriati</taxon>
        <taxon>Methanobacteriota</taxon>
        <taxon>Stenosarchaea group</taxon>
        <taxon>Halobacteria</taxon>
        <taxon>Halobacteriales</taxon>
        <taxon>Haloferacaceae</taxon>
        <taxon>Halogeometricum</taxon>
    </lineage>
</organism>
<dbReference type="RefSeq" id="WP_013440491.1">
    <property type="nucleotide sequence ID" value="NC_014729.1"/>
</dbReference>
<dbReference type="HOGENOM" id="CLU_1006865_0_0_2"/>
<keyword evidence="3" id="KW-1185">Reference proteome</keyword>
<keyword evidence="1" id="KW-0472">Membrane</keyword>
<dbReference type="InterPro" id="IPR036388">
    <property type="entry name" value="WH-like_DNA-bd_sf"/>
</dbReference>
<name>E4NNL6_HALBP</name>
<dbReference type="eggNOG" id="arCOG07056">
    <property type="taxonomic scope" value="Archaea"/>
</dbReference>
<feature type="transmembrane region" description="Helical" evidence="1">
    <location>
        <begin position="27"/>
        <end position="47"/>
    </location>
</feature>